<gene>
    <name evidence="2" type="ORF">A0U93_00980</name>
</gene>
<reference evidence="2 3" key="1">
    <citation type="submission" date="2016-03" db="EMBL/GenBank/DDBJ databases">
        <title>Acetic acid bacteria sequencing.</title>
        <authorList>
            <person name="Brandt J."/>
            <person name="Jakob F."/>
            <person name="Vogel R.F."/>
        </authorList>
    </citation>
    <scope>NUCLEOTIDE SEQUENCE [LARGE SCALE GENOMIC DNA]</scope>
    <source>
        <strain evidence="2 3">NBRC 101099</strain>
    </source>
</reference>
<feature type="compositionally biased region" description="Basic and acidic residues" evidence="1">
    <location>
        <begin position="7"/>
        <end position="20"/>
    </location>
</feature>
<evidence type="ECO:0000313" key="2">
    <source>
        <dbReference type="EMBL" id="AQS86761.1"/>
    </source>
</evidence>
<dbReference type="AlphaFoldDB" id="A0A1U9KLT9"/>
<sequence>MFPERLPIADETHTHDVITQRDHPEPSILDKMDRDIPFHARFTSLDMAEMGEDRGRGIMLVGPSLVEAMRQETIATGPIENKPRCKAAHPLLSIDSQNVRTLARWKTGFGHAYSLPRGHAMRRGIAEQYLVEFRAPNLIGMRFPGTDRPSERKRHPPFPAIGDKLGTRLENADLLHLRQYAQIAEQRQVAWQKGFADVEARMMLLFQHHDGIATARQQRRRRAAGRSAANHQNIAQFRCDCLGHAMPPLIPIVCPEI</sequence>
<organism evidence="2 3">
    <name type="scientific">Neoasaia chiangmaiensis</name>
    <dbReference type="NCBI Taxonomy" id="320497"/>
    <lineage>
        <taxon>Bacteria</taxon>
        <taxon>Pseudomonadati</taxon>
        <taxon>Pseudomonadota</taxon>
        <taxon>Alphaproteobacteria</taxon>
        <taxon>Acetobacterales</taxon>
        <taxon>Acetobacteraceae</taxon>
        <taxon>Neoasaia</taxon>
    </lineage>
</organism>
<evidence type="ECO:0000256" key="1">
    <source>
        <dbReference type="SAM" id="MobiDB-lite"/>
    </source>
</evidence>
<feature type="region of interest" description="Disordered" evidence="1">
    <location>
        <begin position="1"/>
        <end position="20"/>
    </location>
</feature>
<dbReference type="EMBL" id="CP014691">
    <property type="protein sequence ID" value="AQS86761.1"/>
    <property type="molecule type" value="Genomic_DNA"/>
</dbReference>
<dbReference type="KEGG" id="nch:A0U93_00980"/>
<keyword evidence="3" id="KW-1185">Reference proteome</keyword>
<proteinExistence type="predicted"/>
<dbReference type="Proteomes" id="UP000188604">
    <property type="component" value="Chromosome"/>
</dbReference>
<evidence type="ECO:0000313" key="3">
    <source>
        <dbReference type="Proteomes" id="UP000188604"/>
    </source>
</evidence>
<name>A0A1U9KLT9_9PROT</name>
<protein>
    <submittedName>
        <fullName evidence="2">Uncharacterized protein</fullName>
    </submittedName>
</protein>
<accession>A0A1U9KLT9</accession>